<feature type="transmembrane region" description="Helical" evidence="1">
    <location>
        <begin position="88"/>
        <end position="107"/>
    </location>
</feature>
<organism evidence="2 3">
    <name type="scientific">Shewanella sairae</name>
    <dbReference type="NCBI Taxonomy" id="190310"/>
    <lineage>
        <taxon>Bacteria</taxon>
        <taxon>Pseudomonadati</taxon>
        <taxon>Pseudomonadota</taxon>
        <taxon>Gammaproteobacteria</taxon>
        <taxon>Alteromonadales</taxon>
        <taxon>Shewanellaceae</taxon>
        <taxon>Shewanella</taxon>
    </lineage>
</organism>
<keyword evidence="1" id="KW-1133">Transmembrane helix</keyword>
<protein>
    <submittedName>
        <fullName evidence="2">Galanin</fullName>
    </submittedName>
</protein>
<dbReference type="RefSeq" id="WP_220781602.1">
    <property type="nucleotide sequence ID" value="NZ_BPEY01000046.1"/>
</dbReference>
<dbReference type="EMBL" id="BPEY01000046">
    <property type="protein sequence ID" value="GIU47311.1"/>
    <property type="molecule type" value="Genomic_DNA"/>
</dbReference>
<dbReference type="Proteomes" id="UP000887104">
    <property type="component" value="Unassembled WGS sequence"/>
</dbReference>
<evidence type="ECO:0000313" key="3">
    <source>
        <dbReference type="Proteomes" id="UP000887104"/>
    </source>
</evidence>
<reference evidence="2" key="1">
    <citation type="submission" date="2021-05" db="EMBL/GenBank/DDBJ databases">
        <title>Molecular characterization for Shewanella algae harboring chromosomal blaOXA-55-like strains isolated from clinical and environment sample.</title>
        <authorList>
            <person name="Ohama Y."/>
            <person name="Aoki K."/>
            <person name="Harada S."/>
            <person name="Moriya K."/>
            <person name="Ishii Y."/>
            <person name="Tateda K."/>
        </authorList>
    </citation>
    <scope>NUCLEOTIDE SEQUENCE</scope>
    <source>
        <strain evidence="2">JCM 11563</strain>
    </source>
</reference>
<keyword evidence="1" id="KW-0472">Membrane</keyword>
<evidence type="ECO:0000256" key="1">
    <source>
        <dbReference type="SAM" id="Phobius"/>
    </source>
</evidence>
<keyword evidence="3" id="KW-1185">Reference proteome</keyword>
<feature type="transmembrane region" description="Helical" evidence="1">
    <location>
        <begin position="61"/>
        <end position="82"/>
    </location>
</feature>
<dbReference type="InterPro" id="IPR021484">
    <property type="entry name" value="DUF3137"/>
</dbReference>
<gene>
    <name evidence="2" type="ORF">TUM4438_26120</name>
</gene>
<name>A0ABQ4PIJ6_9GAMM</name>
<dbReference type="Pfam" id="PF11335">
    <property type="entry name" value="DUF3137"/>
    <property type="match status" value="1"/>
</dbReference>
<sequence>MNLATFLFGAPIKAARSTNSLVAKPAEIEQFKLYYLQHLQPLTSKFENARVASLKACRQRLYLCSAIYLALAVLAFMILPYMRLSEPLLVYLVGLVILALPFGWWLYNPIKHYKKDVKLKIYPLIFKYFGQDFIFSAEHKMSLSVLKASKLLPYYEDASFADYVQGTYKGIEVALNELHLTKQVKRDKSTDTVSVFKGVMIELSSHKDFRGHTVVVKTRGGLVNFLSDSFKGLERVKLEDPIFEKQFDVFSTDQIEARYLLTVSFMERLQALSASFGHKIQCAFYRNKLLIMLGSKEDRFEMASIFKPATFEYEFSQINREMKQLFAIVDVLQLEQSNGL</sequence>
<proteinExistence type="predicted"/>
<accession>A0ABQ4PIJ6</accession>
<keyword evidence="1" id="KW-0812">Transmembrane</keyword>
<evidence type="ECO:0000313" key="2">
    <source>
        <dbReference type="EMBL" id="GIU47311.1"/>
    </source>
</evidence>
<comment type="caution">
    <text evidence="2">The sequence shown here is derived from an EMBL/GenBank/DDBJ whole genome shotgun (WGS) entry which is preliminary data.</text>
</comment>